<keyword evidence="2" id="KW-0472">Membrane</keyword>
<dbReference type="GO" id="GO:0012505">
    <property type="term" value="C:endomembrane system"/>
    <property type="evidence" value="ECO:0007669"/>
    <property type="project" value="TreeGrafter"/>
</dbReference>
<organism evidence="3 4">
    <name type="scientific">Clarias magur</name>
    <name type="common">Asian catfish</name>
    <name type="synonym">Macropteronotus magur</name>
    <dbReference type="NCBI Taxonomy" id="1594786"/>
    <lineage>
        <taxon>Eukaryota</taxon>
        <taxon>Metazoa</taxon>
        <taxon>Chordata</taxon>
        <taxon>Craniata</taxon>
        <taxon>Vertebrata</taxon>
        <taxon>Euteleostomi</taxon>
        <taxon>Actinopterygii</taxon>
        <taxon>Neopterygii</taxon>
        <taxon>Teleostei</taxon>
        <taxon>Ostariophysi</taxon>
        <taxon>Siluriformes</taxon>
        <taxon>Clariidae</taxon>
        <taxon>Clarias</taxon>
    </lineage>
</organism>
<feature type="transmembrane region" description="Helical" evidence="2">
    <location>
        <begin position="72"/>
        <end position="91"/>
    </location>
</feature>
<name>A0A8J4UDN4_CLAMG</name>
<dbReference type="GO" id="GO:0004378">
    <property type="term" value="F:GDP-Man:Man(1)GlcNAc(2)-PP-Dol alpha-1,3-mannosyltransferase activity"/>
    <property type="evidence" value="ECO:0007669"/>
    <property type="project" value="InterPro"/>
</dbReference>
<dbReference type="InterPro" id="IPR027054">
    <property type="entry name" value="ALG2"/>
</dbReference>
<keyword evidence="2" id="KW-0812">Transmembrane</keyword>
<keyword evidence="1" id="KW-0808">Transferase</keyword>
<evidence type="ECO:0000256" key="1">
    <source>
        <dbReference type="ARBA" id="ARBA00022679"/>
    </source>
</evidence>
<dbReference type="Proteomes" id="UP000727407">
    <property type="component" value="Unassembled WGS sequence"/>
</dbReference>
<protein>
    <submittedName>
        <fullName evidence="3">Alpha-1,3/1,6-mannosyltransferase ALG2</fullName>
    </submittedName>
</protein>
<dbReference type="PANTHER" id="PTHR45918:SF1">
    <property type="entry name" value="ALPHA-1,3_1,6-MANNOSYLTRANSFERASE ALG2"/>
    <property type="match status" value="1"/>
</dbReference>
<dbReference type="OrthoDB" id="448893at2759"/>
<comment type="caution">
    <text evidence="3">The sequence shown here is derived from an EMBL/GenBank/DDBJ whole genome shotgun (WGS) entry which is preliminary data.</text>
</comment>
<evidence type="ECO:0000313" key="4">
    <source>
        <dbReference type="Proteomes" id="UP000727407"/>
    </source>
</evidence>
<dbReference type="EMBL" id="QNUK01000059">
    <property type="protein sequence ID" value="KAF5904341.1"/>
    <property type="molecule type" value="Genomic_DNA"/>
</dbReference>
<gene>
    <name evidence="3" type="primary">alg2</name>
    <name evidence="3" type="ORF">DAT39_005983</name>
</gene>
<dbReference type="PANTHER" id="PTHR45918">
    <property type="entry name" value="ALPHA-1,3/1,6-MANNOSYLTRANSFERASE ALG2"/>
    <property type="match status" value="1"/>
</dbReference>
<accession>A0A8J4UDN4</accession>
<feature type="non-terminal residue" evidence="3">
    <location>
        <position position="104"/>
    </location>
</feature>
<dbReference type="AlphaFoldDB" id="A0A8J4UDN4"/>
<evidence type="ECO:0000256" key="2">
    <source>
        <dbReference type="SAM" id="Phobius"/>
    </source>
</evidence>
<keyword evidence="2" id="KW-1133">Transmembrane helix</keyword>
<sequence>SMVQVVFLHPDLGIGGAERLVVDAAVALRSRGCSVQIWTAHYDPQHCFSETLSPDLPVVCVGDWLPTSVFGYFHALCAYLRMIYVAFYLVFLSGVQYDVIFCDQ</sequence>
<evidence type="ECO:0000313" key="3">
    <source>
        <dbReference type="EMBL" id="KAF5904341.1"/>
    </source>
</evidence>
<proteinExistence type="predicted"/>
<feature type="non-terminal residue" evidence="3">
    <location>
        <position position="1"/>
    </location>
</feature>
<reference evidence="3" key="1">
    <citation type="submission" date="2020-07" db="EMBL/GenBank/DDBJ databases">
        <title>Clarias magur genome sequencing, assembly and annotation.</title>
        <authorList>
            <person name="Kushwaha B."/>
            <person name="Kumar R."/>
            <person name="Das P."/>
            <person name="Joshi C.G."/>
            <person name="Kumar D."/>
            <person name="Nagpure N.S."/>
            <person name="Pandey M."/>
            <person name="Agarwal S."/>
            <person name="Srivastava S."/>
            <person name="Singh M."/>
            <person name="Sahoo L."/>
            <person name="Jayasankar P."/>
            <person name="Meher P.K."/>
            <person name="Koringa P.G."/>
            <person name="Iquebal M.A."/>
            <person name="Das S.P."/>
            <person name="Bit A."/>
            <person name="Patnaik S."/>
            <person name="Patel N."/>
            <person name="Shah T.M."/>
            <person name="Hinsu A."/>
            <person name="Jena J.K."/>
        </authorList>
    </citation>
    <scope>NUCLEOTIDE SEQUENCE</scope>
    <source>
        <strain evidence="3">CIFAMagur01</strain>
        <tissue evidence="3">Testis</tissue>
    </source>
</reference>
<keyword evidence="4" id="KW-1185">Reference proteome</keyword>
<dbReference type="SUPFAM" id="SSF53756">
    <property type="entry name" value="UDP-Glycosyltransferase/glycogen phosphorylase"/>
    <property type="match status" value="1"/>
</dbReference>